<dbReference type="Proteomes" id="UP001182556">
    <property type="component" value="Unassembled WGS sequence"/>
</dbReference>
<dbReference type="GO" id="GO:0008270">
    <property type="term" value="F:zinc ion binding"/>
    <property type="evidence" value="ECO:0007669"/>
    <property type="project" value="UniProtKB-KW"/>
</dbReference>
<dbReference type="PROSITE" id="PS00028">
    <property type="entry name" value="ZINC_FINGER_C2H2_1"/>
    <property type="match status" value="1"/>
</dbReference>
<dbReference type="InterPro" id="IPR051059">
    <property type="entry name" value="VerF-like"/>
</dbReference>
<feature type="domain" description="C2H2-type" evidence="9">
    <location>
        <begin position="41"/>
        <end position="67"/>
    </location>
</feature>
<dbReference type="Gene3D" id="3.30.160.60">
    <property type="entry name" value="Classic Zinc Finger"/>
    <property type="match status" value="2"/>
</dbReference>
<dbReference type="SUPFAM" id="SSF57667">
    <property type="entry name" value="beta-beta-alpha zinc fingers"/>
    <property type="match status" value="1"/>
</dbReference>
<feature type="domain" description="C2H2-type" evidence="9">
    <location>
        <begin position="68"/>
        <end position="95"/>
    </location>
</feature>
<evidence type="ECO:0000313" key="10">
    <source>
        <dbReference type="EMBL" id="KAK1923328.1"/>
    </source>
</evidence>
<comment type="subcellular location">
    <subcellularLocation>
        <location evidence="1">Nucleus</location>
    </subcellularLocation>
</comment>
<protein>
    <submittedName>
        <fullName evidence="10">Fungal-specific transcription factor domain-containing protein</fullName>
    </submittedName>
</protein>
<dbReference type="InterPro" id="IPR036236">
    <property type="entry name" value="Znf_C2H2_sf"/>
</dbReference>
<evidence type="ECO:0000256" key="6">
    <source>
        <dbReference type="ARBA" id="ARBA00023242"/>
    </source>
</evidence>
<keyword evidence="2" id="KW-0479">Metal-binding</keyword>
<evidence type="ECO:0000256" key="4">
    <source>
        <dbReference type="ARBA" id="ARBA00022771"/>
    </source>
</evidence>
<evidence type="ECO:0000256" key="7">
    <source>
        <dbReference type="PROSITE-ProRule" id="PRU00042"/>
    </source>
</evidence>
<dbReference type="GO" id="GO:0000785">
    <property type="term" value="C:chromatin"/>
    <property type="evidence" value="ECO:0007669"/>
    <property type="project" value="TreeGrafter"/>
</dbReference>
<dbReference type="GO" id="GO:0005634">
    <property type="term" value="C:nucleus"/>
    <property type="evidence" value="ECO:0007669"/>
    <property type="project" value="UniProtKB-SubCell"/>
</dbReference>
<name>A0AAD9CZK6_PAPLA</name>
<dbReference type="PROSITE" id="PS50157">
    <property type="entry name" value="ZINC_FINGER_C2H2_2"/>
    <property type="match status" value="2"/>
</dbReference>
<dbReference type="InterPro" id="IPR007219">
    <property type="entry name" value="XnlR_reg_dom"/>
</dbReference>
<keyword evidence="6" id="KW-0539">Nucleus</keyword>
<accession>A0AAD9CZK6</accession>
<evidence type="ECO:0000256" key="1">
    <source>
        <dbReference type="ARBA" id="ARBA00004123"/>
    </source>
</evidence>
<dbReference type="CDD" id="cd12148">
    <property type="entry name" value="fungal_TF_MHR"/>
    <property type="match status" value="1"/>
</dbReference>
<organism evidence="10 11">
    <name type="scientific">Papiliotrema laurentii</name>
    <name type="common">Cryptococcus laurentii</name>
    <dbReference type="NCBI Taxonomy" id="5418"/>
    <lineage>
        <taxon>Eukaryota</taxon>
        <taxon>Fungi</taxon>
        <taxon>Dikarya</taxon>
        <taxon>Basidiomycota</taxon>
        <taxon>Agaricomycotina</taxon>
        <taxon>Tremellomycetes</taxon>
        <taxon>Tremellales</taxon>
        <taxon>Rhynchogastremaceae</taxon>
        <taxon>Papiliotrema</taxon>
    </lineage>
</organism>
<keyword evidence="3" id="KW-0677">Repeat</keyword>
<feature type="region of interest" description="Disordered" evidence="8">
    <location>
        <begin position="241"/>
        <end position="275"/>
    </location>
</feature>
<gene>
    <name evidence="10" type="ORF">DB88DRAFT_494660</name>
</gene>
<keyword evidence="11" id="KW-1185">Reference proteome</keyword>
<evidence type="ECO:0000256" key="8">
    <source>
        <dbReference type="SAM" id="MobiDB-lite"/>
    </source>
</evidence>
<keyword evidence="5" id="KW-0862">Zinc</keyword>
<dbReference type="Pfam" id="PF04082">
    <property type="entry name" value="Fungal_trans"/>
    <property type="match status" value="1"/>
</dbReference>
<keyword evidence="4 7" id="KW-0863">Zinc-finger</keyword>
<evidence type="ECO:0000256" key="3">
    <source>
        <dbReference type="ARBA" id="ARBA00022737"/>
    </source>
</evidence>
<dbReference type="InterPro" id="IPR013087">
    <property type="entry name" value="Znf_C2H2_type"/>
</dbReference>
<evidence type="ECO:0000259" key="9">
    <source>
        <dbReference type="PROSITE" id="PS50157"/>
    </source>
</evidence>
<dbReference type="PANTHER" id="PTHR40626:SF11">
    <property type="entry name" value="ZINC FINGER PROTEIN YPR022C"/>
    <property type="match status" value="1"/>
</dbReference>
<evidence type="ECO:0000256" key="5">
    <source>
        <dbReference type="ARBA" id="ARBA00022833"/>
    </source>
</evidence>
<evidence type="ECO:0000256" key="2">
    <source>
        <dbReference type="ARBA" id="ARBA00022723"/>
    </source>
</evidence>
<dbReference type="GO" id="GO:0000981">
    <property type="term" value="F:DNA-binding transcription factor activity, RNA polymerase II-specific"/>
    <property type="evidence" value="ECO:0007669"/>
    <property type="project" value="InterPro"/>
</dbReference>
<dbReference type="SMART" id="SM00355">
    <property type="entry name" value="ZnF_C2H2"/>
    <property type="match status" value="2"/>
</dbReference>
<dbReference type="EMBL" id="JAODAN010000007">
    <property type="protein sequence ID" value="KAK1923328.1"/>
    <property type="molecule type" value="Genomic_DNA"/>
</dbReference>
<dbReference type="Pfam" id="PF00096">
    <property type="entry name" value="zf-C2H2"/>
    <property type="match status" value="2"/>
</dbReference>
<dbReference type="AlphaFoldDB" id="A0AAD9CZK6"/>
<proteinExistence type="predicted"/>
<comment type="caution">
    <text evidence="10">The sequence shown here is derived from an EMBL/GenBank/DDBJ whole genome shotgun (WGS) entry which is preliminary data.</text>
</comment>
<sequence length="812" mass="89735">MLHCGRLGISAIPTGRGLSRLPPPSWTVFSTVTMQAAEAEFECYCGKKFTRIENLRRHQRLHLGTNTRVCDVCGRSFSRNDVLQRHVKTHEGHRAGASRMTPGTEIVSDGTGGMDGAGMASGIGEVTGAPLTASETTAPDGIDPCLTPDPFPAAISEPSTALSAVQDTFATQQNEALSILNGLLAAAQPLSTTLDPTLSANPFPDFAHPSMPWDDGMLWSLQDAPLHDFDWAMFGISPDTHEPGRPASPVTVPPSRAATPPIDQAEEDKWPTNYQPKRPFVVGTSGHLDEVQVDPADVPELKRWSRFWLDREVYDRVMTSLASAQRLPNSQAFRMPSSLFTVNTLISHYFDRFLPQLPILHIPTFQISSAPPLLIASFMMIGACLSSIKGARPFAVDLIEIIRRTQSNLFEMDSLNMRNVDFLHVSLLTSFAGLWSGHQRSFELAELSRGMLINLCRRTRLLESVPWSNHSCVAPKEESPSERWLKWVQAESRKRLGLAIFLFDSLFPAFLDLPSYLSQGEMINTILPSDDRFWLAGSAQAWQAQLGVAPIPPAPYFALGVAGLLVPKYATDAPAPVENLNPLASLCVLNALYHHIWEFRSQLSVYLSLGMSVPFGESDQRQFPREIENGFEGRKVWLEEALSKWEQEYYDASSANPLSQGGRALYHLAIIALNVNLRDLYAVSGKFGPHQTQTVLPLIRHWAKSELSIRAASHAVRLLKSIDFPTHTPSIYAPISVFVAVLTLWAYTSAADTVDQQTERLELEDREQLHRLFPNASILPEGVMKSGVRYLGGCKEWRIGAALALVLAKMIG</sequence>
<dbReference type="GO" id="GO:0000978">
    <property type="term" value="F:RNA polymerase II cis-regulatory region sequence-specific DNA binding"/>
    <property type="evidence" value="ECO:0007669"/>
    <property type="project" value="InterPro"/>
</dbReference>
<evidence type="ECO:0000313" key="11">
    <source>
        <dbReference type="Proteomes" id="UP001182556"/>
    </source>
</evidence>
<reference evidence="10" key="1">
    <citation type="submission" date="2023-02" db="EMBL/GenBank/DDBJ databases">
        <title>Identification and recombinant expression of a fungal hydrolase from Papiliotrema laurentii that hydrolyzes apple cutin and clears colloidal polyester polyurethane.</title>
        <authorList>
            <consortium name="DOE Joint Genome Institute"/>
            <person name="Roman V.A."/>
            <person name="Bojanowski C."/>
            <person name="Crable B.R."/>
            <person name="Wagner D.N."/>
            <person name="Hung C.S."/>
            <person name="Nadeau L.J."/>
            <person name="Schratz L."/>
            <person name="Haridas S."/>
            <person name="Pangilinan J."/>
            <person name="Lipzen A."/>
            <person name="Na H."/>
            <person name="Yan M."/>
            <person name="Ng V."/>
            <person name="Grigoriev I.V."/>
            <person name="Spatafora J.W."/>
            <person name="Barlow D."/>
            <person name="Biffinger J."/>
            <person name="Kelley-Loughnane N."/>
            <person name="Varaljay V.A."/>
            <person name="Crookes-Goodson W.J."/>
        </authorList>
    </citation>
    <scope>NUCLEOTIDE SEQUENCE</scope>
    <source>
        <strain evidence="10">5307AH</strain>
    </source>
</reference>
<dbReference type="GO" id="GO:0006351">
    <property type="term" value="P:DNA-templated transcription"/>
    <property type="evidence" value="ECO:0007669"/>
    <property type="project" value="InterPro"/>
</dbReference>
<dbReference type="PANTHER" id="PTHR40626">
    <property type="entry name" value="MIP31509P"/>
    <property type="match status" value="1"/>
</dbReference>